<accession>A0A448X4F2</accession>
<organism evidence="1 2">
    <name type="scientific">Protopolystoma xenopodis</name>
    <dbReference type="NCBI Taxonomy" id="117903"/>
    <lineage>
        <taxon>Eukaryota</taxon>
        <taxon>Metazoa</taxon>
        <taxon>Spiralia</taxon>
        <taxon>Lophotrochozoa</taxon>
        <taxon>Platyhelminthes</taxon>
        <taxon>Monogenea</taxon>
        <taxon>Polyopisthocotylea</taxon>
        <taxon>Polystomatidea</taxon>
        <taxon>Polystomatidae</taxon>
        <taxon>Protopolystoma</taxon>
    </lineage>
</organism>
<dbReference type="AlphaFoldDB" id="A0A448X4F2"/>
<gene>
    <name evidence="1" type="ORF">PXEA_LOCUS21219</name>
</gene>
<proteinExistence type="predicted"/>
<reference evidence="1" key="1">
    <citation type="submission" date="2018-11" db="EMBL/GenBank/DDBJ databases">
        <authorList>
            <consortium name="Pathogen Informatics"/>
        </authorList>
    </citation>
    <scope>NUCLEOTIDE SEQUENCE</scope>
</reference>
<dbReference type="EMBL" id="CAAALY010089834">
    <property type="protein sequence ID" value="VEL27779.1"/>
    <property type="molecule type" value="Genomic_DNA"/>
</dbReference>
<comment type="caution">
    <text evidence="1">The sequence shown here is derived from an EMBL/GenBank/DDBJ whole genome shotgun (WGS) entry which is preliminary data.</text>
</comment>
<name>A0A448X4F2_9PLAT</name>
<feature type="non-terminal residue" evidence="1">
    <location>
        <position position="1"/>
    </location>
</feature>
<feature type="non-terminal residue" evidence="1">
    <location>
        <position position="119"/>
    </location>
</feature>
<keyword evidence="2" id="KW-1185">Reference proteome</keyword>
<evidence type="ECO:0000313" key="1">
    <source>
        <dbReference type="EMBL" id="VEL27779.1"/>
    </source>
</evidence>
<evidence type="ECO:0000313" key="2">
    <source>
        <dbReference type="Proteomes" id="UP000784294"/>
    </source>
</evidence>
<protein>
    <submittedName>
        <fullName evidence="1">Uncharacterized protein</fullName>
    </submittedName>
</protein>
<dbReference type="Proteomes" id="UP000784294">
    <property type="component" value="Unassembled WGS sequence"/>
</dbReference>
<sequence length="119" mass="12464">ARLRRALISGHLSSEALQHIALSANVAARSCAPISKMGNISSDIDSIIPTADTLVGIIESTHDALAEGIGDRQLLLSICSTASADSRARHQTASANRARRSALGFAWKPGNSDVKSCEL</sequence>